<dbReference type="Proteomes" id="UP000077154">
    <property type="component" value="Unassembled WGS sequence"/>
</dbReference>
<dbReference type="OrthoDB" id="10042665at2759"/>
<dbReference type="PANTHER" id="PTHR46411">
    <property type="entry name" value="FAMILY ATPASE, PUTATIVE-RELATED"/>
    <property type="match status" value="1"/>
</dbReference>
<accession>A0A177AC86</accession>
<dbReference type="CDD" id="cd19481">
    <property type="entry name" value="RecA-like_protease"/>
    <property type="match status" value="1"/>
</dbReference>
<dbReference type="GO" id="GO:0005524">
    <property type="term" value="F:ATP binding"/>
    <property type="evidence" value="ECO:0007669"/>
    <property type="project" value="InterPro"/>
</dbReference>
<dbReference type="Pfam" id="PF22942">
    <property type="entry name" value="DUF7025"/>
    <property type="match status" value="1"/>
</dbReference>
<reference evidence="2" key="1">
    <citation type="submission" date="2016-03" db="EMBL/GenBank/DDBJ databases">
        <title>Updated assembly of Pseudogymnoascus destructans, the fungus causing white-nose syndrome of bats.</title>
        <authorList>
            <person name="Palmer J.M."/>
            <person name="Drees K.P."/>
            <person name="Foster J.T."/>
            <person name="Lindner D.L."/>
        </authorList>
    </citation>
    <scope>NUCLEOTIDE SEQUENCE [LARGE SCALE GENOMIC DNA]</scope>
    <source>
        <strain evidence="2">20631-21</strain>
    </source>
</reference>
<dbReference type="PANTHER" id="PTHR46411:SF1">
    <property type="entry name" value="FAMILY ATPASE, PUTATIVE (AFU_ORTHOLOGUE AFUA_7G05752)-RELATED"/>
    <property type="match status" value="1"/>
</dbReference>
<dbReference type="InterPro" id="IPR054289">
    <property type="entry name" value="DUF7025"/>
</dbReference>
<dbReference type="InterPro" id="IPR003593">
    <property type="entry name" value="AAA+_ATPase"/>
</dbReference>
<dbReference type="Gene3D" id="3.40.50.300">
    <property type="entry name" value="P-loop containing nucleotide triphosphate hydrolases"/>
    <property type="match status" value="1"/>
</dbReference>
<dbReference type="AlphaFoldDB" id="A0A177AC86"/>
<sequence>MIMAQKEMIQICPTSTHLPPGTPPSTPNLSSTEHVVTFSNAQKLFEMVKAIVDMEIASTSSKCKCPQRTSEAPEHAASTGPVTLKDVEALILKLIDEKSANPSAPDDELDNQYRLMEMVDSMIELRLASRTSVPQAPTQSLTIQDFKDLLKELVDGKQAGLAQVSDGPQPDTTDAQVAEADANDTNAFKTVEEVWDNKTYKYALVEPAKSTHEITTLDKYVFIVRRRVDKDTKETQFHIDIKSESLRDILRVILGDVQGISLKEPVLSVEQNLLHHYLPEIELYRGLKLYRDVEQSKIAEHESHLESLIDYIKTAYGPTRQSLNPILEDGHITFDLLWALFKSNTLVYTKCFGTGKPRCVKYDFGEERKTNSGVKYFHIEGRYLDFDGKVLGEAVIHLSIEKFRGAKRIDTLEVFPLHCHANESNARAQLLKCGHRFLGLTGIHHVEYHGKAFYMEKGRPIEVTIKGRIMVDPAHFRETNPNYKKPSISEPSKSSSNIWLSFDLDGTTVTSADVVKCIGKSSAEVAGDDVLLCSPTVLGFSLDRNLWLEFAVGDIEDIKWQPAALAHLQIPDKKKKAIQALSEAHMARSSDNRFDDFVAGKGQGLNVLLHGPPGVGKTLTAEVLSEHLQKPLYSVSAGELGTSAESVEARLPGIFQRASRWNALLLLDEADVYLEQRSPSEIIRNAIVCVFLRTLEYYQGIMFLTTNRVAHIDDAIASRIQFKINYNTLSADQRRSIWKGFLRKAFIGQGLPDYDGLDLENLVRRELNGRDV</sequence>
<dbReference type="RefSeq" id="XP_024324999.1">
    <property type="nucleotide sequence ID" value="XM_024467560.1"/>
</dbReference>
<proteinExistence type="predicted"/>
<name>A0A177AC86_9PEZI</name>
<dbReference type="VEuPathDB" id="FungiDB:GMDG_06869"/>
<dbReference type="Pfam" id="PF00004">
    <property type="entry name" value="AAA"/>
    <property type="match status" value="1"/>
</dbReference>
<dbReference type="EMBL" id="KV441393">
    <property type="protein sequence ID" value="OAF59716.1"/>
    <property type="molecule type" value="Genomic_DNA"/>
</dbReference>
<dbReference type="InterPro" id="IPR027417">
    <property type="entry name" value="P-loop_NTPase"/>
</dbReference>
<dbReference type="SUPFAM" id="SSF52540">
    <property type="entry name" value="P-loop containing nucleoside triphosphate hydrolases"/>
    <property type="match status" value="1"/>
</dbReference>
<protein>
    <recommendedName>
        <fullName evidence="1">AAA+ ATPase domain-containing protein</fullName>
    </recommendedName>
</protein>
<dbReference type="GO" id="GO:0016887">
    <property type="term" value="F:ATP hydrolysis activity"/>
    <property type="evidence" value="ECO:0007669"/>
    <property type="project" value="InterPro"/>
</dbReference>
<dbReference type="InterPro" id="IPR003959">
    <property type="entry name" value="ATPase_AAA_core"/>
</dbReference>
<dbReference type="GeneID" id="36286995"/>
<evidence type="ECO:0000259" key="1">
    <source>
        <dbReference type="SMART" id="SM00382"/>
    </source>
</evidence>
<gene>
    <name evidence="2" type="ORF">VC83_03922</name>
</gene>
<evidence type="ECO:0000313" key="2">
    <source>
        <dbReference type="EMBL" id="OAF59716.1"/>
    </source>
</evidence>
<organism evidence="2">
    <name type="scientific">Pseudogymnoascus destructans</name>
    <dbReference type="NCBI Taxonomy" id="655981"/>
    <lineage>
        <taxon>Eukaryota</taxon>
        <taxon>Fungi</taxon>
        <taxon>Dikarya</taxon>
        <taxon>Ascomycota</taxon>
        <taxon>Pezizomycotina</taxon>
        <taxon>Leotiomycetes</taxon>
        <taxon>Thelebolales</taxon>
        <taxon>Thelebolaceae</taxon>
        <taxon>Pseudogymnoascus</taxon>
    </lineage>
</organism>
<feature type="domain" description="AAA+ ATPase" evidence="1">
    <location>
        <begin position="603"/>
        <end position="730"/>
    </location>
</feature>
<dbReference type="SMART" id="SM00382">
    <property type="entry name" value="AAA"/>
    <property type="match status" value="1"/>
</dbReference>
<dbReference type="eggNOG" id="KOG0742">
    <property type="taxonomic scope" value="Eukaryota"/>
</dbReference>